<dbReference type="InterPro" id="IPR001241">
    <property type="entry name" value="Topo_IIA"/>
</dbReference>
<evidence type="ECO:0000256" key="10">
    <source>
        <dbReference type="ARBA" id="ARBA00023125"/>
    </source>
</evidence>
<dbReference type="SMART" id="SM00433">
    <property type="entry name" value="TOP2c"/>
    <property type="match status" value="1"/>
</dbReference>
<dbReference type="AlphaFoldDB" id="A0A1H9Q8A6"/>
<dbReference type="InterPro" id="IPR013506">
    <property type="entry name" value="Topo_IIA_bsu_dom2"/>
</dbReference>
<dbReference type="PROSITE" id="PS00177">
    <property type="entry name" value="TOPOISOMERASE_II"/>
    <property type="match status" value="1"/>
</dbReference>
<dbReference type="SUPFAM" id="SSF54211">
    <property type="entry name" value="Ribosomal protein S5 domain 2-like"/>
    <property type="match status" value="1"/>
</dbReference>
<dbReference type="RefSeq" id="WP_022749195.1">
    <property type="nucleotide sequence ID" value="NZ_FOGW01000005.1"/>
</dbReference>
<dbReference type="PRINTS" id="PR00418">
    <property type="entry name" value="TPI2FAMILY"/>
</dbReference>
<dbReference type="InterPro" id="IPR018522">
    <property type="entry name" value="TopoIIA_CS"/>
</dbReference>
<dbReference type="EMBL" id="FOGW01000005">
    <property type="protein sequence ID" value="SER56670.1"/>
    <property type="molecule type" value="Genomic_DNA"/>
</dbReference>
<comment type="similarity">
    <text evidence="3">Belongs to the type II topoisomerase GyrB family.</text>
</comment>
<dbReference type="GO" id="GO:0006265">
    <property type="term" value="P:DNA topological change"/>
    <property type="evidence" value="ECO:0007669"/>
    <property type="project" value="InterPro"/>
</dbReference>
<keyword evidence="11" id="KW-0413">Isomerase</keyword>
<dbReference type="CDD" id="cd16928">
    <property type="entry name" value="HATPase_GyrB-like"/>
    <property type="match status" value="1"/>
</dbReference>
<evidence type="ECO:0000256" key="2">
    <source>
        <dbReference type="ARBA" id="ARBA00001946"/>
    </source>
</evidence>
<dbReference type="PANTHER" id="PTHR45866:SF1">
    <property type="entry name" value="DNA GYRASE SUBUNIT B, MITOCHONDRIAL"/>
    <property type="match status" value="1"/>
</dbReference>
<dbReference type="SMART" id="SM00387">
    <property type="entry name" value="HATPase_c"/>
    <property type="match status" value="1"/>
</dbReference>
<gene>
    <name evidence="13" type="ORF">SAMN02910429_00488</name>
</gene>
<evidence type="ECO:0000256" key="7">
    <source>
        <dbReference type="ARBA" id="ARBA00022840"/>
    </source>
</evidence>
<keyword evidence="8" id="KW-0460">Magnesium</keyword>
<evidence type="ECO:0000256" key="4">
    <source>
        <dbReference type="ARBA" id="ARBA00012895"/>
    </source>
</evidence>
<dbReference type="InterPro" id="IPR020568">
    <property type="entry name" value="Ribosomal_Su5_D2-typ_SF"/>
</dbReference>
<dbReference type="OrthoDB" id="9802808at2"/>
<dbReference type="PANTHER" id="PTHR45866">
    <property type="entry name" value="DNA GYRASE/TOPOISOMERASE SUBUNIT B"/>
    <property type="match status" value="1"/>
</dbReference>
<dbReference type="InterPro" id="IPR002288">
    <property type="entry name" value="DNA_gyrase_B_C"/>
</dbReference>
<keyword evidence="10" id="KW-0238">DNA-binding</keyword>
<dbReference type="CDD" id="cd00822">
    <property type="entry name" value="TopoII_Trans_DNA_gyrase"/>
    <property type="match status" value="1"/>
</dbReference>
<dbReference type="Gene3D" id="3.40.50.670">
    <property type="match status" value="1"/>
</dbReference>
<keyword evidence="9" id="KW-0799">Topoisomerase</keyword>
<dbReference type="Gene3D" id="3.30.230.10">
    <property type="match status" value="1"/>
</dbReference>
<dbReference type="InterPro" id="IPR036890">
    <property type="entry name" value="HATPase_C_sf"/>
</dbReference>
<keyword evidence="6" id="KW-0547">Nucleotide-binding</keyword>
<dbReference type="Gene3D" id="3.30.565.10">
    <property type="entry name" value="Histidine kinase-like ATPase, C-terminal domain"/>
    <property type="match status" value="1"/>
</dbReference>
<evidence type="ECO:0000256" key="9">
    <source>
        <dbReference type="ARBA" id="ARBA00023029"/>
    </source>
</evidence>
<evidence type="ECO:0000256" key="8">
    <source>
        <dbReference type="ARBA" id="ARBA00022842"/>
    </source>
</evidence>
<dbReference type="Pfam" id="PF02518">
    <property type="entry name" value="HATPase_c"/>
    <property type="match status" value="1"/>
</dbReference>
<evidence type="ECO:0000256" key="11">
    <source>
        <dbReference type="ARBA" id="ARBA00023235"/>
    </source>
</evidence>
<sequence>MARKQAYDASSISVLEGLEAVRKRPGMYIGSVSRKGLNHLIYEIVDNSVDEHLAGACDTIKVTLEKDGSCTVEDNGRGIPVGMHAKGVSAARVVFSTLHAGGKFDNNAYKTSGGLHGVGSSVVNALSTHMDVWIKREGSIHHDGYEKGHPVVELDNGLLPVVGKTKETGTKINFLPDGTIFEKTKFKADDVKNRMHETAYLNPNLKIIFEDRRKDEVEHIEFHEPEGIVGFVKELNKNDEKLHDIIYYKGESDGIMVEVAFQYTNEFHENILGFCNNIYNAEGGTHITGFKSMFTTVINNYARELGILKDKDPNFTGVDVRNGMTAVVSVKHPAPRFEGQTKTKLDNQDASKATSKVTNDEIQLFFDRNLDTLKTVISCAERAAKIRKAEEKTKTNLLTKQKFSFDSNGKLANCESRDAKKSEIFIVEGDSAGGSAKMARNRLYQAIMPIRGKILNVEKASIDKVLANAEIKTMINAFGCGFSEGYGNDFDITKLRYDKIIIMADADVDGAHIATLLLTLFYRFMPELIFEGHVYVAMPPLYKVIPSRGEEQYLYDDEALAKYRKTHKGNFTLQRYKGLGEMDAQQLWETTLDPETRMLKRVEIEDGKLASEVTAMLMGTDVPPRKAFIYEHARDAQLDI</sequence>
<dbReference type="GO" id="GO:0005524">
    <property type="term" value="F:ATP binding"/>
    <property type="evidence" value="ECO:0007669"/>
    <property type="project" value="UniProtKB-KW"/>
</dbReference>
<dbReference type="FunFam" id="3.30.565.10:FF:000002">
    <property type="entry name" value="DNA gyrase subunit B"/>
    <property type="match status" value="1"/>
</dbReference>
<dbReference type="InterPro" id="IPR014721">
    <property type="entry name" value="Ribsml_uS5_D2-typ_fold_subgr"/>
</dbReference>
<dbReference type="PRINTS" id="PR01159">
    <property type="entry name" value="DNAGYRASEB"/>
</dbReference>
<dbReference type="SUPFAM" id="SSF56719">
    <property type="entry name" value="Type II DNA topoisomerase"/>
    <property type="match status" value="1"/>
</dbReference>
<feature type="domain" description="Toprim" evidence="12">
    <location>
        <begin position="422"/>
        <end position="540"/>
    </location>
</feature>
<dbReference type="GO" id="GO:0046872">
    <property type="term" value="F:metal ion binding"/>
    <property type="evidence" value="ECO:0007669"/>
    <property type="project" value="UniProtKB-KW"/>
</dbReference>
<dbReference type="Proteomes" id="UP000182471">
    <property type="component" value="Unassembled WGS sequence"/>
</dbReference>
<dbReference type="NCBIfam" id="NF004189">
    <property type="entry name" value="PRK05644.1"/>
    <property type="match status" value="1"/>
</dbReference>
<proteinExistence type="inferred from homology"/>
<evidence type="ECO:0000256" key="6">
    <source>
        <dbReference type="ARBA" id="ARBA00022741"/>
    </source>
</evidence>
<keyword evidence="14" id="KW-1185">Reference proteome</keyword>
<name>A0A1H9Q8A6_9FIRM</name>
<dbReference type="Pfam" id="PF01751">
    <property type="entry name" value="Toprim"/>
    <property type="match status" value="1"/>
</dbReference>
<comment type="catalytic activity">
    <reaction evidence="1">
        <text>ATP-dependent breakage, passage and rejoining of double-stranded DNA.</text>
        <dbReference type="EC" id="5.6.2.2"/>
    </reaction>
</comment>
<dbReference type="GO" id="GO:0034335">
    <property type="term" value="F:DNA negative supercoiling activity"/>
    <property type="evidence" value="ECO:0007669"/>
    <property type="project" value="UniProtKB-ARBA"/>
</dbReference>
<evidence type="ECO:0000256" key="3">
    <source>
        <dbReference type="ARBA" id="ARBA00010708"/>
    </source>
</evidence>
<dbReference type="EC" id="5.6.2.2" evidence="4"/>
<dbReference type="Pfam" id="PF00986">
    <property type="entry name" value="DNA_gyraseB_C"/>
    <property type="match status" value="1"/>
</dbReference>
<keyword evidence="7" id="KW-0067">ATP-binding</keyword>
<accession>A0A1H9Q8A6</accession>
<reference evidence="14" key="1">
    <citation type="submission" date="2016-10" db="EMBL/GenBank/DDBJ databases">
        <authorList>
            <person name="Varghese N."/>
            <person name="Submissions S."/>
        </authorList>
    </citation>
    <scope>NUCLEOTIDE SEQUENCE [LARGE SCALE GENOMIC DNA]</scope>
    <source>
        <strain evidence="14">S1b</strain>
    </source>
</reference>
<organism evidence="13 14">
    <name type="scientific">Lachnobacterium bovis</name>
    <dbReference type="NCBI Taxonomy" id="140626"/>
    <lineage>
        <taxon>Bacteria</taxon>
        <taxon>Bacillati</taxon>
        <taxon>Bacillota</taxon>
        <taxon>Clostridia</taxon>
        <taxon>Lachnospirales</taxon>
        <taxon>Lachnospiraceae</taxon>
        <taxon>Lachnobacterium</taxon>
    </lineage>
</organism>
<evidence type="ECO:0000256" key="5">
    <source>
        <dbReference type="ARBA" id="ARBA00022723"/>
    </source>
</evidence>
<evidence type="ECO:0000259" key="12">
    <source>
        <dbReference type="PROSITE" id="PS50880"/>
    </source>
</evidence>
<dbReference type="FunFam" id="3.40.50.670:FF:000001">
    <property type="entry name" value="DNA topoisomerase 2"/>
    <property type="match status" value="1"/>
</dbReference>
<dbReference type="Pfam" id="PF00204">
    <property type="entry name" value="DNA_gyraseB"/>
    <property type="match status" value="1"/>
</dbReference>
<dbReference type="SUPFAM" id="SSF55874">
    <property type="entry name" value="ATPase domain of HSP90 chaperone/DNA topoisomerase II/histidine kinase"/>
    <property type="match status" value="1"/>
</dbReference>
<dbReference type="InterPro" id="IPR013759">
    <property type="entry name" value="Topo_IIA_B_C"/>
</dbReference>
<dbReference type="GO" id="GO:0003677">
    <property type="term" value="F:DNA binding"/>
    <property type="evidence" value="ECO:0007669"/>
    <property type="project" value="UniProtKB-KW"/>
</dbReference>
<dbReference type="InterPro" id="IPR000565">
    <property type="entry name" value="Topo_IIA_B"/>
</dbReference>
<dbReference type="PROSITE" id="PS50880">
    <property type="entry name" value="TOPRIM"/>
    <property type="match status" value="1"/>
</dbReference>
<dbReference type="InterPro" id="IPR013760">
    <property type="entry name" value="Topo_IIA-like_dom_sf"/>
</dbReference>
<comment type="cofactor">
    <cofactor evidence="2">
        <name>Mg(2+)</name>
        <dbReference type="ChEBI" id="CHEBI:18420"/>
    </cofactor>
</comment>
<dbReference type="InterPro" id="IPR006171">
    <property type="entry name" value="TOPRIM_dom"/>
</dbReference>
<dbReference type="InterPro" id="IPR003594">
    <property type="entry name" value="HATPase_dom"/>
</dbReference>
<protein>
    <recommendedName>
        <fullName evidence="4">DNA topoisomerase (ATP-hydrolyzing)</fullName>
        <ecNumber evidence="4">5.6.2.2</ecNumber>
    </recommendedName>
</protein>
<evidence type="ECO:0000256" key="1">
    <source>
        <dbReference type="ARBA" id="ARBA00000185"/>
    </source>
</evidence>
<evidence type="ECO:0000313" key="14">
    <source>
        <dbReference type="Proteomes" id="UP000182471"/>
    </source>
</evidence>
<evidence type="ECO:0000313" key="13">
    <source>
        <dbReference type="EMBL" id="SER56670.1"/>
    </source>
</evidence>
<keyword evidence="5" id="KW-0479">Metal-binding</keyword>